<dbReference type="Pfam" id="PF22251">
    <property type="entry name" value="PFF1_TM"/>
    <property type="match status" value="1"/>
</dbReference>
<organism evidence="21 22">
    <name type="scientific">Passalora fulva</name>
    <name type="common">Tomato leaf mold</name>
    <name type="synonym">Cladosporium fulvum</name>
    <dbReference type="NCBI Taxonomy" id="5499"/>
    <lineage>
        <taxon>Eukaryota</taxon>
        <taxon>Fungi</taxon>
        <taxon>Dikarya</taxon>
        <taxon>Ascomycota</taxon>
        <taxon>Pezizomycotina</taxon>
        <taxon>Dothideomycetes</taxon>
        <taxon>Dothideomycetidae</taxon>
        <taxon>Mycosphaerellales</taxon>
        <taxon>Mycosphaerellaceae</taxon>
        <taxon>Fulvia</taxon>
    </lineage>
</organism>
<dbReference type="OMA" id="FCHTFVN"/>
<dbReference type="CDD" id="cd03875">
    <property type="entry name" value="M28_Fxna_like"/>
    <property type="match status" value="1"/>
</dbReference>
<dbReference type="InterPro" id="IPR007484">
    <property type="entry name" value="Peptidase_M28"/>
</dbReference>
<feature type="compositionally biased region" description="Polar residues" evidence="16">
    <location>
        <begin position="616"/>
        <end position="634"/>
    </location>
</feature>
<keyword evidence="11 17" id="KW-1133">Transmembrane helix</keyword>
<evidence type="ECO:0000256" key="10">
    <source>
        <dbReference type="ARBA" id="ARBA00022833"/>
    </source>
</evidence>
<dbReference type="Pfam" id="PF22250">
    <property type="entry name" value="PFF1_C"/>
    <property type="match status" value="1"/>
</dbReference>
<sequence length="989" mass="109437">MAKKWSYNPLAFLGPQVTIIGSLVYIALFVLLVTNHETVPNAPSHPVPIAGVNLTEAWLDLKVLSDAYHPWGSRRNEAVREYLLQRIDQILDANNASSKTVHSVDGVFRSRSRGTRDVTVFANDTSNFTALDGFTKKPWTLYGESTNILVYIRGKDDGAGEWWNSTKDYTGPSGVLVNAHYDSVSSGLGATDDGVGIVSILQLISYYTKGKKAPKRGLVALLNNGEENGLYGAHNYVRHPLAQLPHTFLNLEGAGAGGRATLFRSTDAEVTSAYAKSPSPFGTVISGDGFKRGFVRSGTDYSVFTEELGLRGLDVAFFKPRARYHTDQDDARNAGPNSLWHMLSATIATVDELTSHQGRDFEGSPDSTGKLSTGKCSNAVWFDLLGQTFAVLRLNTLFALSVALLVAGPIIFILLEVLIRKSDKWYVFAGRRYLHSSDDDDAVRLHGRRGFFRFLLAFVVATAVTILLAYLVTKINPYIVYSSEYAVWAMSLSAWFAIMWFFLKGAAAVRPTALHRMFVLIWLYVLAWILLVFATIGENNLHLASGYFVVFYNASAFVALLISYMELFALPTTRKYVEHALGAQAESGSTRPGSRSSRQLLDQHDDVNDEAEPSERTSLLQDATSRSNQHTFTSFGRRRADRDEVPEDTDDPFLNKAYLDEQAWSSSLPQWTWILQFLVLAPVNVILIGQIALLLTHAINQTPADGNPVLPIYLLISVFAILLLLPLTPFLHRFSFHVPTFLFLVLVGTMIYNLVAFPFSRDSRMKYYFVQQVDLSSGINNVSLIGLDGYIQNIVQEMPSAAGQSLYCEDSSSSNHTSLPNRNGLTSCSFHGLAPKVVPKGYAGLSANRTRWPTYSDWIDFNLTHSGHTASIRIQGMNTKICNIKFDNAVSGVNIEGSASDPRQKAVPEGGSNEVHLFSRTFDKTFNVNVTWEGESAKGQKGRVSCMWDDANMPGVIPAFDELRRNEPVWSAVTKTADGLVEGFKEFRV</sequence>
<comment type="cofactor">
    <cofactor evidence="1">
        <name>Zn(2+)</name>
        <dbReference type="ChEBI" id="CHEBI:29105"/>
    </cofactor>
</comment>
<evidence type="ECO:0000256" key="15">
    <source>
        <dbReference type="RuleBase" id="RU361240"/>
    </source>
</evidence>
<feature type="transmembrane region" description="Helical" evidence="17">
    <location>
        <begin position="12"/>
        <end position="33"/>
    </location>
</feature>
<evidence type="ECO:0000259" key="20">
    <source>
        <dbReference type="Pfam" id="PF22251"/>
    </source>
</evidence>
<reference evidence="21" key="2">
    <citation type="journal article" date="2022" name="Microb. Genom.">
        <title>A chromosome-scale genome assembly of the tomato pathogen Cladosporium fulvum reveals a compartmentalized genome architecture and the presence of a dispensable chromosome.</title>
        <authorList>
            <person name="Zaccaron A.Z."/>
            <person name="Chen L.H."/>
            <person name="Samaras A."/>
            <person name="Stergiopoulos I."/>
        </authorList>
    </citation>
    <scope>NUCLEOTIDE SEQUENCE</scope>
    <source>
        <strain evidence="21">Race5_Kim</strain>
    </source>
</reference>
<dbReference type="KEGG" id="ffu:CLAFUR5_00349"/>
<reference evidence="21" key="1">
    <citation type="submission" date="2021-12" db="EMBL/GenBank/DDBJ databases">
        <authorList>
            <person name="Zaccaron A."/>
            <person name="Stergiopoulos I."/>
        </authorList>
    </citation>
    <scope>NUCLEOTIDE SEQUENCE</scope>
    <source>
        <strain evidence="21">Race5_Kim</strain>
    </source>
</reference>
<dbReference type="Pfam" id="PF04389">
    <property type="entry name" value="Peptidase_M28"/>
    <property type="match status" value="1"/>
</dbReference>
<dbReference type="RefSeq" id="XP_047756549.1">
    <property type="nucleotide sequence ID" value="XM_047899497.1"/>
</dbReference>
<feature type="region of interest" description="Disordered" evidence="16">
    <location>
        <begin position="604"/>
        <end position="648"/>
    </location>
</feature>
<feature type="transmembrane region" description="Helical" evidence="17">
    <location>
        <begin position="515"/>
        <end position="537"/>
    </location>
</feature>
<dbReference type="AlphaFoldDB" id="A0A9Q8L7B8"/>
<dbReference type="InterPro" id="IPR053976">
    <property type="entry name" value="PFF1_TM"/>
</dbReference>
<evidence type="ECO:0000256" key="8">
    <source>
        <dbReference type="ARBA" id="ARBA00022723"/>
    </source>
</evidence>
<feature type="transmembrane region" description="Helical" evidence="17">
    <location>
        <begin position="673"/>
        <end position="699"/>
    </location>
</feature>
<dbReference type="GO" id="GO:0046872">
    <property type="term" value="F:metal ion binding"/>
    <property type="evidence" value="ECO:0007669"/>
    <property type="project" value="UniProtKB-KW"/>
</dbReference>
<feature type="domain" description="Peptidase M28" evidence="18">
    <location>
        <begin position="172"/>
        <end position="348"/>
    </location>
</feature>
<dbReference type="GO" id="GO:0008235">
    <property type="term" value="F:metalloexopeptidase activity"/>
    <property type="evidence" value="ECO:0007669"/>
    <property type="project" value="InterPro"/>
</dbReference>
<evidence type="ECO:0000256" key="9">
    <source>
        <dbReference type="ARBA" id="ARBA00022801"/>
    </source>
</evidence>
<keyword evidence="12" id="KW-0482">Metalloprotease</keyword>
<accession>A0A9Q8L7B8</accession>
<proteinExistence type="inferred from homology"/>
<evidence type="ECO:0000313" key="21">
    <source>
        <dbReference type="EMBL" id="UJO12183.1"/>
    </source>
</evidence>
<evidence type="ECO:0000256" key="5">
    <source>
        <dbReference type="ARBA" id="ARBA00022554"/>
    </source>
</evidence>
<dbReference type="OrthoDB" id="76293at2759"/>
<dbReference type="PANTHER" id="PTHR12147:SF58">
    <property type="entry name" value="VACUOLAR MEMBRANE PROTEASE"/>
    <property type="match status" value="1"/>
</dbReference>
<protein>
    <recommendedName>
        <fullName evidence="15">Peptide hydrolase</fullName>
        <ecNumber evidence="15">3.4.-.-</ecNumber>
    </recommendedName>
</protein>
<evidence type="ECO:0000256" key="7">
    <source>
        <dbReference type="ARBA" id="ARBA00022692"/>
    </source>
</evidence>
<keyword evidence="10 15" id="KW-0862">Zinc</keyword>
<keyword evidence="8 15" id="KW-0479">Metal-binding</keyword>
<evidence type="ECO:0000256" key="11">
    <source>
        <dbReference type="ARBA" id="ARBA00022989"/>
    </source>
</evidence>
<dbReference type="GeneID" id="71980227"/>
<feature type="transmembrane region" description="Helical" evidence="17">
    <location>
        <begin position="485"/>
        <end position="503"/>
    </location>
</feature>
<dbReference type="FunFam" id="3.40.630.10:FF:000057">
    <property type="entry name" value="Vacuolar membrane protease"/>
    <property type="match status" value="1"/>
</dbReference>
<keyword evidence="22" id="KW-1185">Reference proteome</keyword>
<dbReference type="InterPro" id="IPR048024">
    <property type="entry name" value="Fxna-like_M28_dom"/>
</dbReference>
<feature type="transmembrane region" description="Helical" evidence="17">
    <location>
        <begin position="397"/>
        <end position="419"/>
    </location>
</feature>
<keyword evidence="9 15" id="KW-0378">Hydrolase</keyword>
<dbReference type="GO" id="GO:0006508">
    <property type="term" value="P:proteolysis"/>
    <property type="evidence" value="ECO:0007669"/>
    <property type="project" value="UniProtKB-KW"/>
</dbReference>
<dbReference type="InterPro" id="IPR053975">
    <property type="entry name" value="PFF1_C"/>
</dbReference>
<feature type="transmembrane region" description="Helical" evidence="17">
    <location>
        <begin position="738"/>
        <end position="759"/>
    </location>
</feature>
<evidence type="ECO:0000256" key="12">
    <source>
        <dbReference type="ARBA" id="ARBA00023049"/>
    </source>
</evidence>
<feature type="transmembrane region" description="Helical" evidence="17">
    <location>
        <begin position="454"/>
        <end position="473"/>
    </location>
</feature>
<keyword evidence="5" id="KW-0926">Vacuole</keyword>
<keyword evidence="6 15" id="KW-0645">Protease</keyword>
<evidence type="ECO:0000256" key="3">
    <source>
        <dbReference type="ARBA" id="ARBA00004128"/>
    </source>
</evidence>
<evidence type="ECO:0000259" key="19">
    <source>
        <dbReference type="Pfam" id="PF22250"/>
    </source>
</evidence>
<evidence type="ECO:0000256" key="14">
    <source>
        <dbReference type="ARBA" id="ARBA00023180"/>
    </source>
</evidence>
<comment type="subcellular location">
    <subcellularLocation>
        <location evidence="3">Vacuole membrane</location>
        <topology evidence="3">Multi-pass membrane protein</topology>
    </subcellularLocation>
</comment>
<evidence type="ECO:0000313" key="22">
    <source>
        <dbReference type="Proteomes" id="UP000756132"/>
    </source>
</evidence>
<dbReference type="InterPro" id="IPR045175">
    <property type="entry name" value="M28_fam"/>
</dbReference>
<dbReference type="EC" id="3.4.-.-" evidence="15"/>
<evidence type="ECO:0000256" key="6">
    <source>
        <dbReference type="ARBA" id="ARBA00022670"/>
    </source>
</evidence>
<dbReference type="GO" id="GO:0005774">
    <property type="term" value="C:vacuolar membrane"/>
    <property type="evidence" value="ECO:0007669"/>
    <property type="project" value="UniProtKB-SubCell"/>
</dbReference>
<dbReference type="EMBL" id="CP090163">
    <property type="protein sequence ID" value="UJO12183.1"/>
    <property type="molecule type" value="Genomic_DNA"/>
</dbReference>
<comment type="function">
    <text evidence="2">May be involved in vacuolar sorting and osmoregulation.</text>
</comment>
<evidence type="ECO:0000256" key="2">
    <source>
        <dbReference type="ARBA" id="ARBA00003273"/>
    </source>
</evidence>
<feature type="domain" description="Vacuolar membrane protease transmembrane" evidence="20">
    <location>
        <begin position="452"/>
        <end position="738"/>
    </location>
</feature>
<dbReference type="Gene3D" id="3.40.630.10">
    <property type="entry name" value="Zn peptidases"/>
    <property type="match status" value="1"/>
</dbReference>
<evidence type="ECO:0000256" key="4">
    <source>
        <dbReference type="ARBA" id="ARBA00010918"/>
    </source>
</evidence>
<evidence type="ECO:0000256" key="1">
    <source>
        <dbReference type="ARBA" id="ARBA00001947"/>
    </source>
</evidence>
<feature type="transmembrane region" description="Helical" evidence="17">
    <location>
        <begin position="543"/>
        <end position="565"/>
    </location>
</feature>
<evidence type="ECO:0000256" key="17">
    <source>
        <dbReference type="SAM" id="Phobius"/>
    </source>
</evidence>
<keyword evidence="7 17" id="KW-0812">Transmembrane</keyword>
<feature type="transmembrane region" description="Helical" evidence="17">
    <location>
        <begin position="711"/>
        <end position="731"/>
    </location>
</feature>
<keyword evidence="14" id="KW-0325">Glycoprotein</keyword>
<keyword evidence="13 17" id="KW-0472">Membrane</keyword>
<dbReference type="SUPFAM" id="SSF53187">
    <property type="entry name" value="Zn-dependent exopeptidases"/>
    <property type="match status" value="1"/>
</dbReference>
<dbReference type="PANTHER" id="PTHR12147">
    <property type="entry name" value="METALLOPEPTIDASE M28 FAMILY MEMBER"/>
    <property type="match status" value="1"/>
</dbReference>
<dbReference type="Proteomes" id="UP000756132">
    <property type="component" value="Chromosome 1"/>
</dbReference>
<evidence type="ECO:0000256" key="13">
    <source>
        <dbReference type="ARBA" id="ARBA00023136"/>
    </source>
</evidence>
<feature type="domain" description="Vacuolar membrane protease C-terminal" evidence="19">
    <location>
        <begin position="765"/>
        <end position="982"/>
    </location>
</feature>
<evidence type="ECO:0000259" key="18">
    <source>
        <dbReference type="Pfam" id="PF04389"/>
    </source>
</evidence>
<comment type="similarity">
    <text evidence="4 15">Belongs to the peptidase M28 family.</text>
</comment>
<evidence type="ECO:0000256" key="16">
    <source>
        <dbReference type="SAM" id="MobiDB-lite"/>
    </source>
</evidence>
<name>A0A9Q8L7B8_PASFU</name>
<gene>
    <name evidence="21" type="ORF">CLAFUR5_00349</name>
</gene>